<keyword evidence="1" id="KW-0819">tRNA processing</keyword>
<keyword evidence="4" id="KW-1185">Reference proteome</keyword>
<sequence>MSRIVNIAAYQFATLEGLPELRESFLVLSRDLQLRGTIMLSEEGINLVVAGSRESIDALVAHIRALPGLSDLETKESLSDAQPFRRMRVKIKREIIAFGVEGIDPRSHTAPRITATELKQWLDEGRPFTLLDTRNDFEVAAGTFKNAIPIRVQNFRDFPKAVQALPESLKATPVVTFCTGGIRCEKAAPYLEQANFEEVYQLDGGILKYFEEVGGAHYEGTCVVFDERESLTPALTPHPLP</sequence>
<organism evidence="3 4">
    <name type="scientific">Saltatorellus ferox</name>
    <dbReference type="NCBI Taxonomy" id="2528018"/>
    <lineage>
        <taxon>Bacteria</taxon>
        <taxon>Pseudomonadati</taxon>
        <taxon>Planctomycetota</taxon>
        <taxon>Planctomycetia</taxon>
        <taxon>Planctomycetia incertae sedis</taxon>
        <taxon>Saltatorellus</taxon>
    </lineage>
</organism>
<dbReference type="Pfam" id="PF00581">
    <property type="entry name" value="Rhodanese"/>
    <property type="match status" value="1"/>
</dbReference>
<feature type="domain" description="Rhodanese" evidence="2">
    <location>
        <begin position="124"/>
        <end position="218"/>
    </location>
</feature>
<dbReference type="SUPFAM" id="SSF52821">
    <property type="entry name" value="Rhodanese/Cell cycle control phosphatase"/>
    <property type="match status" value="1"/>
</dbReference>
<evidence type="ECO:0000259" key="2">
    <source>
        <dbReference type="PROSITE" id="PS50206"/>
    </source>
</evidence>
<dbReference type="Pfam" id="PF17773">
    <property type="entry name" value="UPF0176_N"/>
    <property type="match status" value="1"/>
</dbReference>
<dbReference type="InterPro" id="IPR001763">
    <property type="entry name" value="Rhodanese-like_dom"/>
</dbReference>
<gene>
    <name evidence="1" type="primary">trhO</name>
    <name evidence="3" type="ORF">Poly30_46110</name>
</gene>
<dbReference type="Gene3D" id="3.30.70.100">
    <property type="match status" value="1"/>
</dbReference>
<protein>
    <recommendedName>
        <fullName evidence="1">tRNA uridine(34) hydroxylase</fullName>
        <ecNumber evidence="1">1.14.-.-</ecNumber>
    </recommendedName>
    <alternativeName>
        <fullName evidence="1">tRNA hydroxylation protein O</fullName>
    </alternativeName>
</protein>
<dbReference type="GO" id="GO:0006400">
    <property type="term" value="P:tRNA modification"/>
    <property type="evidence" value="ECO:0007669"/>
    <property type="project" value="UniProtKB-UniRule"/>
</dbReference>
<dbReference type="RefSeq" id="WP_145202776.1">
    <property type="nucleotide sequence ID" value="NZ_CP036434.1"/>
</dbReference>
<comment type="similarity">
    <text evidence="1">Belongs to the TrhO family.</text>
</comment>
<evidence type="ECO:0000313" key="4">
    <source>
        <dbReference type="Proteomes" id="UP000320390"/>
    </source>
</evidence>
<evidence type="ECO:0000313" key="3">
    <source>
        <dbReference type="EMBL" id="QDV09054.1"/>
    </source>
</evidence>
<proteinExistence type="inferred from homology"/>
<dbReference type="SMART" id="SM00450">
    <property type="entry name" value="RHOD"/>
    <property type="match status" value="1"/>
</dbReference>
<dbReference type="EMBL" id="CP036434">
    <property type="protein sequence ID" value="QDV09054.1"/>
    <property type="molecule type" value="Genomic_DNA"/>
</dbReference>
<accession>A0A518EY89</accession>
<dbReference type="Proteomes" id="UP000320390">
    <property type="component" value="Chromosome"/>
</dbReference>
<dbReference type="HAMAP" id="MF_00469">
    <property type="entry name" value="TrhO"/>
    <property type="match status" value="1"/>
</dbReference>
<dbReference type="OrthoDB" id="9784108at2"/>
<dbReference type="InterPro" id="IPR040503">
    <property type="entry name" value="TRHO_N"/>
</dbReference>
<keyword evidence="1" id="KW-0560">Oxidoreductase</keyword>
<dbReference type="PROSITE" id="PS50206">
    <property type="entry name" value="RHODANESE_3"/>
    <property type="match status" value="1"/>
</dbReference>
<dbReference type="AlphaFoldDB" id="A0A518EY89"/>
<dbReference type="InterPro" id="IPR036873">
    <property type="entry name" value="Rhodanese-like_dom_sf"/>
</dbReference>
<dbReference type="EC" id="1.14.-.-" evidence="1"/>
<name>A0A518EY89_9BACT</name>
<dbReference type="InterPro" id="IPR020936">
    <property type="entry name" value="TrhO"/>
</dbReference>
<evidence type="ECO:0000256" key="1">
    <source>
        <dbReference type="HAMAP-Rule" id="MF_00469"/>
    </source>
</evidence>
<dbReference type="Gene3D" id="3.40.250.10">
    <property type="entry name" value="Rhodanese-like domain"/>
    <property type="match status" value="1"/>
</dbReference>
<comment type="function">
    <text evidence="1">Catalyzes oxygen-dependent 5-hydroxyuridine (ho5U) modification at position 34 in tRNAs.</text>
</comment>
<dbReference type="PANTHER" id="PTHR43268:SF3">
    <property type="entry name" value="RHODANESE-LIKE DOMAIN-CONTAINING PROTEIN 7-RELATED"/>
    <property type="match status" value="1"/>
</dbReference>
<dbReference type="GO" id="GO:0016705">
    <property type="term" value="F:oxidoreductase activity, acting on paired donors, with incorporation or reduction of molecular oxygen"/>
    <property type="evidence" value="ECO:0007669"/>
    <property type="project" value="UniProtKB-UniRule"/>
</dbReference>
<reference evidence="3 4" key="1">
    <citation type="submission" date="2019-02" db="EMBL/GenBank/DDBJ databases">
        <title>Deep-cultivation of Planctomycetes and their phenomic and genomic characterization uncovers novel biology.</title>
        <authorList>
            <person name="Wiegand S."/>
            <person name="Jogler M."/>
            <person name="Boedeker C."/>
            <person name="Pinto D."/>
            <person name="Vollmers J."/>
            <person name="Rivas-Marin E."/>
            <person name="Kohn T."/>
            <person name="Peeters S.H."/>
            <person name="Heuer A."/>
            <person name="Rast P."/>
            <person name="Oberbeckmann S."/>
            <person name="Bunk B."/>
            <person name="Jeske O."/>
            <person name="Meyerdierks A."/>
            <person name="Storesund J.E."/>
            <person name="Kallscheuer N."/>
            <person name="Luecker S."/>
            <person name="Lage O.M."/>
            <person name="Pohl T."/>
            <person name="Merkel B.J."/>
            <person name="Hornburger P."/>
            <person name="Mueller R.-W."/>
            <person name="Bruemmer F."/>
            <person name="Labrenz M."/>
            <person name="Spormann A.M."/>
            <person name="Op den Camp H."/>
            <person name="Overmann J."/>
            <person name="Amann R."/>
            <person name="Jetten M.S.M."/>
            <person name="Mascher T."/>
            <person name="Medema M.H."/>
            <person name="Devos D.P."/>
            <person name="Kaster A.-K."/>
            <person name="Ovreas L."/>
            <person name="Rohde M."/>
            <person name="Galperin M.Y."/>
            <person name="Jogler C."/>
        </authorList>
    </citation>
    <scope>NUCLEOTIDE SEQUENCE [LARGE SCALE GENOMIC DNA]</scope>
    <source>
        <strain evidence="3 4">Poly30</strain>
    </source>
</reference>
<comment type="catalytic activity">
    <reaction evidence="1">
        <text>uridine(34) in tRNA + AH2 + O2 = 5-hydroxyuridine(34) in tRNA + A + H2O</text>
        <dbReference type="Rhea" id="RHEA:64224"/>
        <dbReference type="Rhea" id="RHEA-COMP:11727"/>
        <dbReference type="Rhea" id="RHEA-COMP:13381"/>
        <dbReference type="ChEBI" id="CHEBI:13193"/>
        <dbReference type="ChEBI" id="CHEBI:15377"/>
        <dbReference type="ChEBI" id="CHEBI:15379"/>
        <dbReference type="ChEBI" id="CHEBI:17499"/>
        <dbReference type="ChEBI" id="CHEBI:65315"/>
        <dbReference type="ChEBI" id="CHEBI:136877"/>
    </reaction>
</comment>
<dbReference type="PANTHER" id="PTHR43268">
    <property type="entry name" value="THIOSULFATE SULFURTRANSFERASE/RHODANESE-LIKE DOMAIN-CONTAINING PROTEIN 2"/>
    <property type="match status" value="1"/>
</dbReference>